<dbReference type="Pfam" id="PF00910">
    <property type="entry name" value="RNA_helicase"/>
    <property type="match status" value="1"/>
</dbReference>
<evidence type="ECO:0000256" key="16">
    <source>
        <dbReference type="SAM" id="MobiDB-lite"/>
    </source>
</evidence>
<protein>
    <submittedName>
        <fullName evidence="19">Polyprotein</fullName>
    </submittedName>
</protein>
<dbReference type="InterPro" id="IPR007094">
    <property type="entry name" value="RNA-dir_pol_PSvirus"/>
</dbReference>
<evidence type="ECO:0000259" key="17">
    <source>
        <dbReference type="PROSITE" id="PS50507"/>
    </source>
</evidence>
<evidence type="ECO:0000256" key="6">
    <source>
        <dbReference type="ARBA" id="ARBA00022670"/>
    </source>
</evidence>
<keyword evidence="7" id="KW-0808">Transferase</keyword>
<evidence type="ECO:0000256" key="5">
    <source>
        <dbReference type="ARBA" id="ARBA00022553"/>
    </source>
</evidence>
<evidence type="ECO:0000256" key="7">
    <source>
        <dbReference type="ARBA" id="ARBA00022679"/>
    </source>
</evidence>
<evidence type="ECO:0000256" key="8">
    <source>
        <dbReference type="ARBA" id="ARBA00022695"/>
    </source>
</evidence>
<evidence type="ECO:0000256" key="12">
    <source>
        <dbReference type="ARBA" id="ARBA00022840"/>
    </source>
</evidence>
<dbReference type="Pfam" id="PF00680">
    <property type="entry name" value="RdRP_1"/>
    <property type="match status" value="1"/>
</dbReference>
<dbReference type="InterPro" id="IPR043502">
    <property type="entry name" value="DNA/RNA_pol_sf"/>
</dbReference>
<name>A0A2P1GMH2_9CALI</name>
<dbReference type="GO" id="GO:0003723">
    <property type="term" value="F:RNA binding"/>
    <property type="evidence" value="ECO:0007669"/>
    <property type="project" value="InterPro"/>
</dbReference>
<keyword evidence="10" id="KW-0378">Hydrolase</keyword>
<reference evidence="19" key="1">
    <citation type="journal article" date="2018" name="Nature">
        <title>The evolutionary history of vertebrate RNA viruses.</title>
        <authorList>
            <person name="Shi M."/>
            <person name="Lin X.D."/>
            <person name="Chen X."/>
            <person name="Tian J.H."/>
            <person name="Chen L.J."/>
            <person name="Li K."/>
            <person name="Wang W."/>
            <person name="Eden J.S."/>
            <person name="Shen J.J."/>
            <person name="Liu L."/>
            <person name="Holmes E.C."/>
            <person name="Zhang Y.Z."/>
        </authorList>
    </citation>
    <scope>NUCLEOTIDE SEQUENCE</scope>
    <source>
        <strain evidence="19">BHFishC186477</strain>
    </source>
</reference>
<evidence type="ECO:0000256" key="10">
    <source>
        <dbReference type="ARBA" id="ARBA00022801"/>
    </source>
</evidence>
<dbReference type="InterPro" id="IPR004004">
    <property type="entry name" value="Helic/Pol/Pept_Calicivir-typ"/>
</dbReference>
<accession>A0A2P1GMH2</accession>
<comment type="subcellular location">
    <subcellularLocation>
        <location evidence="1">Host cytoplasm</location>
    </subcellularLocation>
    <subcellularLocation>
        <location evidence="2">Virion</location>
    </subcellularLocation>
</comment>
<evidence type="ECO:0000256" key="9">
    <source>
        <dbReference type="ARBA" id="ARBA00022741"/>
    </source>
</evidence>
<dbReference type="InterPro" id="IPR029053">
    <property type="entry name" value="Viral_coat"/>
</dbReference>
<dbReference type="InterPro" id="IPR004005">
    <property type="entry name" value="Calicivirus_coat"/>
</dbReference>
<dbReference type="InterPro" id="IPR043128">
    <property type="entry name" value="Rev_trsase/Diguanyl_cyclase"/>
</dbReference>
<evidence type="ECO:0000256" key="2">
    <source>
        <dbReference type="ARBA" id="ARBA00004328"/>
    </source>
</evidence>
<organism evidence="19">
    <name type="scientific">Beihai fish calicivirus</name>
    <dbReference type="NCBI Taxonomy" id="2116162"/>
    <lineage>
        <taxon>Viruses</taxon>
        <taxon>Riboviria</taxon>
        <taxon>Orthornavirae</taxon>
        <taxon>Pisuviricota</taxon>
        <taxon>Pisoniviricetes</taxon>
        <taxon>Picornavirales</taxon>
        <taxon>Caliciviridae</taxon>
    </lineage>
</organism>
<dbReference type="GO" id="GO:0008234">
    <property type="term" value="F:cysteine-type peptidase activity"/>
    <property type="evidence" value="ECO:0007669"/>
    <property type="project" value="UniProtKB-KW"/>
</dbReference>
<evidence type="ECO:0000256" key="4">
    <source>
        <dbReference type="ARBA" id="ARBA00022520"/>
    </source>
</evidence>
<dbReference type="PRINTS" id="PR00918">
    <property type="entry name" value="CALICVIRUSNS"/>
</dbReference>
<keyword evidence="5" id="KW-0597">Phosphoprotein</keyword>
<keyword evidence="6" id="KW-0645">Protease</keyword>
<evidence type="ECO:0000256" key="1">
    <source>
        <dbReference type="ARBA" id="ARBA00004192"/>
    </source>
</evidence>
<dbReference type="InterPro" id="IPR000605">
    <property type="entry name" value="Helicase_SF3_ssDNA/RNA_vir"/>
</dbReference>
<evidence type="ECO:0000256" key="15">
    <source>
        <dbReference type="ARBA" id="ARBA00023200"/>
    </source>
</evidence>
<evidence type="ECO:0000313" key="19">
    <source>
        <dbReference type="EMBL" id="AVM87197.1"/>
    </source>
</evidence>
<keyword evidence="12" id="KW-0067">ATP-binding</keyword>
<dbReference type="PROSITE" id="PS50507">
    <property type="entry name" value="RDRP_SSRNA_POS"/>
    <property type="match status" value="1"/>
</dbReference>
<evidence type="ECO:0000256" key="11">
    <source>
        <dbReference type="ARBA" id="ARBA00022807"/>
    </source>
</evidence>
<feature type="domain" description="SF3 helicase" evidence="18">
    <location>
        <begin position="305"/>
        <end position="467"/>
    </location>
</feature>
<evidence type="ECO:0000256" key="13">
    <source>
        <dbReference type="ARBA" id="ARBA00022844"/>
    </source>
</evidence>
<keyword evidence="15" id="KW-1035">Host cytoplasm</keyword>
<dbReference type="SUPFAM" id="SSF56672">
    <property type="entry name" value="DNA/RNA polymerases"/>
    <property type="match status" value="1"/>
</dbReference>
<dbReference type="GO" id="GO:0005524">
    <property type="term" value="F:ATP binding"/>
    <property type="evidence" value="ECO:0007669"/>
    <property type="project" value="UniProtKB-KW"/>
</dbReference>
<dbReference type="GO" id="GO:0003968">
    <property type="term" value="F:RNA-directed RNA polymerase activity"/>
    <property type="evidence" value="ECO:0007669"/>
    <property type="project" value="UniProtKB-KW"/>
</dbReference>
<keyword evidence="3" id="KW-0696">RNA-directed RNA polymerase</keyword>
<dbReference type="Pfam" id="PF00915">
    <property type="entry name" value="Calici_coat"/>
    <property type="match status" value="1"/>
</dbReference>
<dbReference type="GO" id="GO:0039694">
    <property type="term" value="P:viral RNA genome replication"/>
    <property type="evidence" value="ECO:0007669"/>
    <property type="project" value="InterPro"/>
</dbReference>
<keyword evidence="9" id="KW-0547">Nucleotide-binding</keyword>
<dbReference type="InterPro" id="IPR001205">
    <property type="entry name" value="RNA-dir_pol_C"/>
</dbReference>
<dbReference type="PROSITE" id="PS51218">
    <property type="entry name" value="SF3_HELICASE_2"/>
    <property type="match status" value="1"/>
</dbReference>
<dbReference type="Gene3D" id="3.30.70.270">
    <property type="match status" value="1"/>
</dbReference>
<feature type="region of interest" description="Disordered" evidence="16">
    <location>
        <begin position="863"/>
        <end position="884"/>
    </location>
</feature>
<dbReference type="GO" id="GO:0006508">
    <property type="term" value="P:proteolysis"/>
    <property type="evidence" value="ECO:0007669"/>
    <property type="project" value="UniProtKB-KW"/>
</dbReference>
<keyword evidence="14" id="KW-0693">Viral RNA replication</keyword>
<keyword evidence="4" id="KW-0191">Covalent protein-RNA linkage</keyword>
<dbReference type="InterPro" id="IPR027417">
    <property type="entry name" value="P-loop_NTPase"/>
</dbReference>
<keyword evidence="11" id="KW-0788">Thiol protease</keyword>
<evidence type="ECO:0000256" key="3">
    <source>
        <dbReference type="ARBA" id="ARBA00022484"/>
    </source>
</evidence>
<dbReference type="Gene3D" id="2.60.120.20">
    <property type="match status" value="1"/>
</dbReference>
<dbReference type="GO" id="GO:0030430">
    <property type="term" value="C:host cell cytoplasm"/>
    <property type="evidence" value="ECO:0007669"/>
    <property type="project" value="UniProtKB-SubCell"/>
</dbReference>
<feature type="region of interest" description="Disordered" evidence="16">
    <location>
        <begin position="2141"/>
        <end position="2161"/>
    </location>
</feature>
<dbReference type="GO" id="GO:0044423">
    <property type="term" value="C:virion component"/>
    <property type="evidence" value="ECO:0007669"/>
    <property type="project" value="UniProtKB-KW"/>
</dbReference>
<dbReference type="GO" id="GO:0003724">
    <property type="term" value="F:RNA helicase activity"/>
    <property type="evidence" value="ECO:0007669"/>
    <property type="project" value="InterPro"/>
</dbReference>
<evidence type="ECO:0000259" key="18">
    <source>
        <dbReference type="PROSITE" id="PS51218"/>
    </source>
</evidence>
<keyword evidence="8" id="KW-0548">Nucleotidyltransferase</keyword>
<dbReference type="Gene3D" id="1.20.960.20">
    <property type="match status" value="1"/>
</dbReference>
<dbReference type="GO" id="GO:0006351">
    <property type="term" value="P:DNA-templated transcription"/>
    <property type="evidence" value="ECO:0007669"/>
    <property type="project" value="InterPro"/>
</dbReference>
<dbReference type="EMBL" id="MG599957">
    <property type="protein sequence ID" value="AVM87197.1"/>
    <property type="molecule type" value="Genomic_RNA"/>
</dbReference>
<feature type="domain" description="RdRp catalytic" evidence="17">
    <location>
        <begin position="1287"/>
        <end position="1404"/>
    </location>
</feature>
<proteinExistence type="predicted"/>
<dbReference type="InterPro" id="IPR014759">
    <property type="entry name" value="Helicase_SF3_ssRNA_vir"/>
</dbReference>
<dbReference type="SUPFAM" id="SSF88633">
    <property type="entry name" value="Positive stranded ssRNA viruses"/>
    <property type="match status" value="1"/>
</dbReference>
<evidence type="ECO:0000256" key="14">
    <source>
        <dbReference type="ARBA" id="ARBA00022953"/>
    </source>
</evidence>
<sequence length="2161" mass="236614">MDLDFVLQIENAIKPSALVWTVRQLIECDNARQVFAVLAVAHDIWGSTVCVATHKLIHELLGPLILRKIHGDEKAETEVKLQGDDTKVNLEDVNKVASALCKDPASTYRIPKFTPKDSCPQPSVEGDGTTSKVGDAIRDATTRVKVAANCTKKAFEPVINMMLDIWKATKELFAPLLAVVAGAFIALGKLCPGRSDVRKVSESIVSWAKHRDFLAGGHDKELVLGDVLKIITNIRATSPECADVNDVRAHIHQMDTLLDKVVLDPSILVKDPSIEPALNEMSLVAHGYKMMNLDSSVKTALDGVWDRWDRVRHANKTANFERVQPVVVVLAGAAGVGKSHMLASLSADLADRFGSKAVDVWDCNKTNQDNISGVAPVMHMEEFGLVDPVNDVKNLMGIADTRRFSPDGDLITNKTLSVQPRVVFVTTNKDDIYASAEFKAALGRRVDLHYKVSRPVMEKWYVDNPGCTPTQAMLDMWYQNDPVLIQLPRMACDWNGGVWDINGKKTVSQVKPKVVTSRAMSREIKTLVMKRDATFRNKMQDGQMDENSWLITGKPGSGKSTLLKHISDRYKVYDDPQFKDGVLAECVKDVLAGKEVVITANMKPLVTQLDKFDAETQAAFMRRLKVVEFKFRKQSAFCRYTAKDIAVNGWSTCVKIEYDGEKHSQRSIANVINASVREAKHDFTLPQVAELPANATLGVEITIPIQDLATKNPISALASVKIHNTSLMKLRLPLVKVFKGMNVVKGDELGSIIDKINVAEIDWNGEPTYARLVEGVVLAQSVDGKLRATSLNEEQQQTVLKCSTNAGGSFFSNFEFKPTKLMRLLTSVLWSVAKLMLVSTTTLPCSAKLQSPDYYDDDIKPKRRTIQPSRGYGKGPTPEYGDAWGDDAEVDYEEVIDFQTLEKYIYPVFDPNGKRISWAVQCANYFYMNTHAKDLARRIGVDPLGPTRATTLVHSDVTRLVPSNPPKRAGSRVSMSHTFTGETLYRISPDGSRAPVVVARIGYIPGPGMSKMQVVACTGAETHPGDCGLPYVRVVGNQMELIGIHTGMRGASILVSPILAHIQTQCKINEDGTFDECENATGHKTQLVRTQFPESFCSERFLPSAKSHDGCSQEQLIRDLMEPVLCVEGPKRDVSQPTLAKAVCWSREYMQTFGTHPKWALSATIKSLNMSSSAGPDYGKMKKDVFEEDMTTIKRQYRNQFFAGIDLPDSRCSVVIKDELRKSAKVCDGASRLIYAFNLHSLVAAKMLIGGLQSHLIETAGSHMFGVGIVPIDESWNNVFEPMKRMKYIIDADFAAWDKSMDHSFVDLCIEIFCTGVAEEWRTEAIMVLKTLARPLTQHGFTRRGLPSGLPATSHLNCVMHLIMVNYALSRVGLDSYGSDEDTRMICYGDDIVLATNHKQVLSALIDTWRDFGFTATNAAKTGPPCAVPFDQVTFLKRKMVTTDSGMIVGALEKSSITRAMVWARTPVPVRSGHGSIVLSGDALGERIRCIMGEAALHGPSYYTEMKRNVIKACGDAKTRIPFVIKEFNKFAVTHYLKSGEDTELLGSDTIGVLRFQMMESQSNNSEMVTIGDTPVQGPGAGVVSAITAGTVGMEQATGSTGAVVSVDPAIYTRWATTENLIFNVNQAMGPGTILLTVQMTPSINPYTRHLAQMYNSWGGGFEIQMFLSHNAFVGGQIGASYIPPGVEVSALTLQQLLSYPNHILDIMTMSGSHINLEDIKRINWHVVGDTSLDGHGGTLVLFVANDIIWAGTDPVGVTGRLMTRPLPNFMFSFLKPPAGVGDGGATNDAFGPALGLAMATPCVGVSSGSVMTGIQIMPVSEGAPSATRINVVDLDRADNTTNTILNAAKSTALTASFGAEATFSGVIGSWLKFLDDAGNEWDMGTNGSLTMPPNVSNRQTTANSAVTCLLTQMGSGSVRVVSTNIRQQGTEWWCAHKLPEGTIAYINFALVWANEPDPVWNFQPGTSESVVAYTNGSAYRPMADCQSLAMQELITKVGGDANPGEVFLYRHLHNGIATGGEFKVYFEGVITTAAQAASVVYPGRNDFVFIGRVQRDFKPSGPSTASAIVNQPQIEEVTKCLQQLQVLLPVELRAQFQQSLDSLELRRSLTQTPGTARFSLSSNPTSGQRERRRLYNKVALTPRSPGSGLAVHMEQPQEDY</sequence>
<keyword evidence="13" id="KW-0946">Virion</keyword>
<dbReference type="SUPFAM" id="SSF52540">
    <property type="entry name" value="P-loop containing nucleoside triphosphate hydrolases"/>
    <property type="match status" value="1"/>
</dbReference>